<reference evidence="2" key="1">
    <citation type="journal article" date="2014" name="Genome Announc.">
        <title>Genome sequence of the yeast Cyberlindnera fabianii (Hansenula fabianii).</title>
        <authorList>
            <person name="Freel K.C."/>
            <person name="Sarilar V."/>
            <person name="Neuveglise C."/>
            <person name="Devillers H."/>
            <person name="Friedrich A."/>
            <person name="Schacherer J."/>
        </authorList>
    </citation>
    <scope>NUCLEOTIDE SEQUENCE</scope>
    <source>
        <strain evidence="2">YJS4271</strain>
    </source>
</reference>
<dbReference type="GO" id="GO:0009966">
    <property type="term" value="P:regulation of signal transduction"/>
    <property type="evidence" value="ECO:0007669"/>
    <property type="project" value="InterPro"/>
</dbReference>
<organism evidence="2">
    <name type="scientific">Cyberlindnera fabianii</name>
    <name type="common">Yeast</name>
    <name type="synonym">Hansenula fabianii</name>
    <dbReference type="NCBI Taxonomy" id="36022"/>
    <lineage>
        <taxon>Eukaryota</taxon>
        <taxon>Fungi</taxon>
        <taxon>Dikarya</taxon>
        <taxon>Ascomycota</taxon>
        <taxon>Saccharomycotina</taxon>
        <taxon>Saccharomycetes</taxon>
        <taxon>Phaffomycetales</taxon>
        <taxon>Phaffomycetaceae</taxon>
        <taxon>Cyberlindnera</taxon>
    </lineage>
</organism>
<dbReference type="PANTHER" id="PTHR10933:SF9">
    <property type="entry name" value="IMMUNOGLOBULIN-BINDING PROTEIN 1"/>
    <property type="match status" value="1"/>
</dbReference>
<sequence>MSQQRSLKQIYSDCQAEFTKLESAPFRHDSDEYQAQLSSTIQHWIDLKSSISSRAIFSSNESIEDVNTSEIKYLATDYFLAQLYAEFSQPAKTINIRKAILCYLHFFTNLQNYGLLTSDQETKYDKLKERPFDIPVLHETAMLRREDKIANFRMEKQLSVRLQALEKLEDDDNEYQNADDEVVRELYLDQLRLFVIRTFDNIRNLTMELEILQNIPEPKVEEVKDDDREKKRDNTNFTERLESVDKAVMDKKGKILRPFTLMKRDDLKKKVFGTGQYLPTVTVEEFLEQELANGGMISGGGNDGDAESSDEDDMEKADRETYKKREWDEFTESHAKGSGNTMNRG</sequence>
<dbReference type="Pfam" id="PF04177">
    <property type="entry name" value="TAP42"/>
    <property type="match status" value="1"/>
</dbReference>
<accession>A0A061B123</accession>
<evidence type="ECO:0000313" key="2">
    <source>
        <dbReference type="EMBL" id="CDR43190.1"/>
    </source>
</evidence>
<name>A0A061B123_CYBFA</name>
<proteinExistence type="predicted"/>
<dbReference type="PhylomeDB" id="A0A061B123"/>
<dbReference type="InterPro" id="IPR038511">
    <property type="entry name" value="TAP42/TAP46-like_sf"/>
</dbReference>
<dbReference type="EMBL" id="LK052896">
    <property type="protein sequence ID" value="CDR43190.1"/>
    <property type="molecule type" value="Genomic_DNA"/>
</dbReference>
<feature type="compositionally biased region" description="Acidic residues" evidence="1">
    <location>
        <begin position="304"/>
        <end position="315"/>
    </location>
</feature>
<dbReference type="PANTHER" id="PTHR10933">
    <property type="entry name" value="IMMUNOGLOBULIN-BINDING PROTEIN 1"/>
    <property type="match status" value="1"/>
</dbReference>
<feature type="compositionally biased region" description="Basic and acidic residues" evidence="1">
    <location>
        <begin position="316"/>
        <end position="335"/>
    </location>
</feature>
<dbReference type="OrthoDB" id="10261753at2759"/>
<evidence type="ECO:0000256" key="1">
    <source>
        <dbReference type="SAM" id="MobiDB-lite"/>
    </source>
</evidence>
<dbReference type="GO" id="GO:0051721">
    <property type="term" value="F:protein phosphatase 2A binding"/>
    <property type="evidence" value="ECO:0007669"/>
    <property type="project" value="TreeGrafter"/>
</dbReference>
<dbReference type="InterPro" id="IPR007304">
    <property type="entry name" value="TAP46-like"/>
</dbReference>
<dbReference type="GO" id="GO:0005829">
    <property type="term" value="C:cytosol"/>
    <property type="evidence" value="ECO:0007669"/>
    <property type="project" value="TreeGrafter"/>
</dbReference>
<dbReference type="AlphaFoldDB" id="A0A061B123"/>
<dbReference type="GO" id="GO:0035303">
    <property type="term" value="P:regulation of dephosphorylation"/>
    <property type="evidence" value="ECO:0007669"/>
    <property type="project" value="TreeGrafter"/>
</dbReference>
<gene>
    <name evidence="2" type="ORF">CYFA0S_11e01222g</name>
</gene>
<dbReference type="VEuPathDB" id="FungiDB:BON22_2862"/>
<dbReference type="Gene3D" id="1.25.40.540">
    <property type="entry name" value="TAP42-like family"/>
    <property type="match status" value="1"/>
</dbReference>
<protein>
    <submittedName>
        <fullName evidence="2">CYFA0S11e01222g1_1</fullName>
    </submittedName>
</protein>
<feature type="region of interest" description="Disordered" evidence="1">
    <location>
        <begin position="293"/>
        <end position="345"/>
    </location>
</feature>